<dbReference type="Pfam" id="PF03960">
    <property type="entry name" value="ArsC"/>
    <property type="match status" value="1"/>
</dbReference>
<dbReference type="InterPro" id="IPR006660">
    <property type="entry name" value="Arsenate_reductase-like"/>
</dbReference>
<dbReference type="PANTHER" id="PTHR30041:SF8">
    <property type="entry name" value="PROTEIN YFFB"/>
    <property type="match status" value="1"/>
</dbReference>
<dbReference type="PROSITE" id="PS51353">
    <property type="entry name" value="ARSC"/>
    <property type="match status" value="1"/>
</dbReference>
<comment type="caution">
    <text evidence="2">The sequence shown here is derived from an EMBL/GenBank/DDBJ whole genome shotgun (WGS) entry which is preliminary data.</text>
</comment>
<organism evidence="2 3">
    <name type="scientific">Anaerotignum lactatifermentans</name>
    <dbReference type="NCBI Taxonomy" id="160404"/>
    <lineage>
        <taxon>Bacteria</taxon>
        <taxon>Bacillati</taxon>
        <taxon>Bacillota</taxon>
        <taxon>Clostridia</taxon>
        <taxon>Lachnospirales</taxon>
        <taxon>Anaerotignaceae</taxon>
        <taxon>Anaerotignum</taxon>
    </lineage>
</organism>
<reference evidence="2 3" key="1">
    <citation type="journal article" date="2021" name="Sci. Rep.">
        <title>The distribution of antibiotic resistance genes in chicken gut microbiota commensals.</title>
        <authorList>
            <person name="Juricova H."/>
            <person name="Matiasovicova J."/>
            <person name="Kubasova T."/>
            <person name="Cejkova D."/>
            <person name="Rychlik I."/>
        </authorList>
    </citation>
    <scope>NUCLEOTIDE SEQUENCE [LARGE SCALE GENOMIC DNA]</scope>
    <source>
        <strain evidence="2 3">An431b</strain>
    </source>
</reference>
<sequence>MNIQIYGAKKCFDTKKAERYFKERNISYQYIDLHRYGLSKAVFEKAKAALGVEEMIDRKAKAYESLYMDYIDENKREGTLFENPALFRTPIVRNGNSFTLGYCPEVWKEWK</sequence>
<proteinExistence type="inferred from homology"/>
<dbReference type="Gene3D" id="3.40.30.10">
    <property type="entry name" value="Glutaredoxin"/>
    <property type="match status" value="1"/>
</dbReference>
<dbReference type="EMBL" id="JACSNV010000005">
    <property type="protein sequence ID" value="MBM6877427.1"/>
    <property type="molecule type" value="Genomic_DNA"/>
</dbReference>
<dbReference type="PANTHER" id="PTHR30041">
    <property type="entry name" value="ARSENATE REDUCTASE"/>
    <property type="match status" value="1"/>
</dbReference>
<dbReference type="Proteomes" id="UP000729290">
    <property type="component" value="Unassembled WGS sequence"/>
</dbReference>
<name>A0ABS2G969_9FIRM</name>
<keyword evidence="3" id="KW-1185">Reference proteome</keyword>
<evidence type="ECO:0000256" key="1">
    <source>
        <dbReference type="PROSITE-ProRule" id="PRU01282"/>
    </source>
</evidence>
<protein>
    <submittedName>
        <fullName evidence="2">ArsC family transcriptional regulator</fullName>
    </submittedName>
</protein>
<gene>
    <name evidence="2" type="ORF">H9X83_04565</name>
</gene>
<evidence type="ECO:0000313" key="3">
    <source>
        <dbReference type="Proteomes" id="UP000729290"/>
    </source>
</evidence>
<comment type="similarity">
    <text evidence="1">Belongs to the ArsC family.</text>
</comment>
<dbReference type="InterPro" id="IPR036249">
    <property type="entry name" value="Thioredoxin-like_sf"/>
</dbReference>
<dbReference type="SUPFAM" id="SSF52833">
    <property type="entry name" value="Thioredoxin-like"/>
    <property type="match status" value="1"/>
</dbReference>
<dbReference type="RefSeq" id="WP_205133538.1">
    <property type="nucleotide sequence ID" value="NZ_JACSNT010000006.1"/>
</dbReference>
<evidence type="ECO:0000313" key="2">
    <source>
        <dbReference type="EMBL" id="MBM6877427.1"/>
    </source>
</evidence>
<accession>A0ABS2G969</accession>